<evidence type="ECO:0000256" key="7">
    <source>
        <dbReference type="ARBA" id="ARBA00023114"/>
    </source>
</evidence>
<dbReference type="RefSeq" id="WP_183790372.1">
    <property type="nucleotide sequence ID" value="NZ_JACIDU010000004.1"/>
</dbReference>
<evidence type="ECO:0000256" key="3">
    <source>
        <dbReference type="ARBA" id="ARBA00022452"/>
    </source>
</evidence>
<reference evidence="11 12" key="1">
    <citation type="submission" date="2020-08" db="EMBL/GenBank/DDBJ databases">
        <title>Genomic Encyclopedia of Type Strains, Phase IV (KMG-IV): sequencing the most valuable type-strain genomes for metagenomic binning, comparative biology and taxonomic classification.</title>
        <authorList>
            <person name="Goeker M."/>
        </authorList>
    </citation>
    <scope>NUCLEOTIDE SEQUENCE [LARGE SCALE GENOMIC DNA]</scope>
    <source>
        <strain evidence="11 12">DSM 26385</strain>
    </source>
</reference>
<keyword evidence="7 10" id="KW-0626">Porin</keyword>
<feature type="signal peptide" evidence="10">
    <location>
        <begin position="1"/>
        <end position="22"/>
    </location>
</feature>
<dbReference type="GO" id="GO:0006811">
    <property type="term" value="P:monoatomic ion transport"/>
    <property type="evidence" value="ECO:0007669"/>
    <property type="project" value="UniProtKB-KW"/>
</dbReference>
<dbReference type="Proteomes" id="UP000584824">
    <property type="component" value="Unassembled WGS sequence"/>
</dbReference>
<keyword evidence="3 10" id="KW-1134">Transmembrane beta strand</keyword>
<keyword evidence="5 10" id="KW-0732">Signal</keyword>
<comment type="similarity">
    <text evidence="1 10">Belongs to the alphaproteobacteria porin family.</text>
</comment>
<comment type="domain">
    <text evidence="10">Consists of 16-stranded beta-barrel sheets, with large surface-exposed loops, that form a transmembrane pore at the center of each barrel. The pore is partially ocluded by a peptide loop that folds into the pore lumen.</text>
</comment>
<gene>
    <name evidence="11" type="ORF">GGQ66_001155</name>
</gene>
<proteinExistence type="inferred from homology"/>
<comment type="subcellular location">
    <subcellularLocation>
        <location evidence="10">Cell outer membrane</location>
        <topology evidence="10">Multi-pass membrane protein</topology>
    </subcellularLocation>
</comment>
<accession>A0A7W6JZX5</accession>
<dbReference type="InterPro" id="IPR003684">
    <property type="entry name" value="Porin_alphabac"/>
</dbReference>
<keyword evidence="2 10" id="KW-0813">Transport</keyword>
<protein>
    <recommendedName>
        <fullName evidence="10">Porin</fullName>
    </recommendedName>
</protein>
<dbReference type="Pfam" id="PF02530">
    <property type="entry name" value="Porin_2"/>
    <property type="match status" value="1"/>
</dbReference>
<evidence type="ECO:0000256" key="6">
    <source>
        <dbReference type="ARBA" id="ARBA00023065"/>
    </source>
</evidence>
<comment type="function">
    <text evidence="10">Forms passive diffusion pores that allow small molecular weight hydrophilic materials across the outer membrane.</text>
</comment>
<evidence type="ECO:0000256" key="2">
    <source>
        <dbReference type="ARBA" id="ARBA00022448"/>
    </source>
</evidence>
<keyword evidence="6 10" id="KW-0406">Ion transport</keyword>
<keyword evidence="9 10" id="KW-0998">Cell outer membrane</keyword>
<sequence length="330" mass="35301">MNIKSLLIGSVAALAAVSGAQAADAIVAAEPEAVEYVRVCDAFGTGFFYIPGTETCLKIGGYVRVQLDVGKGTSEFSDYDLFARARLNVDARNDTELGTLTSFIQFRANASKKRGADFDEANYFELEQGYIDLAGVRVGKFYSWWDDGIAGETDVLGTDTLFASARYVYSADAFSAGLSVDELTYTTRDANVGIAGMISGAFGPVKATVIGGYDTDNEAGAVRGIITAEVGPGSFELAGVYASDPNAYYRESEWAVAGAYAFKATDKLTITPAAQYFGDYKFSNDDAWKVGLTAEYKIVSGLTALATVNYLDIDNGDDTTSGFLRLQRNF</sequence>
<evidence type="ECO:0000256" key="10">
    <source>
        <dbReference type="RuleBase" id="RU364005"/>
    </source>
</evidence>
<evidence type="ECO:0000256" key="8">
    <source>
        <dbReference type="ARBA" id="ARBA00023136"/>
    </source>
</evidence>
<dbReference type="GO" id="GO:0046930">
    <property type="term" value="C:pore complex"/>
    <property type="evidence" value="ECO:0007669"/>
    <property type="project" value="UniProtKB-KW"/>
</dbReference>
<evidence type="ECO:0000313" key="12">
    <source>
        <dbReference type="Proteomes" id="UP000584824"/>
    </source>
</evidence>
<evidence type="ECO:0000256" key="9">
    <source>
        <dbReference type="ARBA" id="ARBA00023237"/>
    </source>
</evidence>
<evidence type="ECO:0000256" key="1">
    <source>
        <dbReference type="ARBA" id="ARBA00009521"/>
    </source>
</evidence>
<keyword evidence="12" id="KW-1185">Reference proteome</keyword>
<dbReference type="EMBL" id="JACIDU010000004">
    <property type="protein sequence ID" value="MBB4102612.1"/>
    <property type="molecule type" value="Genomic_DNA"/>
</dbReference>
<evidence type="ECO:0000313" key="11">
    <source>
        <dbReference type="EMBL" id="MBB4102612.1"/>
    </source>
</evidence>
<name>A0A7W6JZX5_9HYPH</name>
<dbReference type="GO" id="GO:0009279">
    <property type="term" value="C:cell outer membrane"/>
    <property type="evidence" value="ECO:0007669"/>
    <property type="project" value="UniProtKB-SubCell"/>
</dbReference>
<evidence type="ECO:0000256" key="4">
    <source>
        <dbReference type="ARBA" id="ARBA00022692"/>
    </source>
</evidence>
<dbReference type="SUPFAM" id="SSF56935">
    <property type="entry name" value="Porins"/>
    <property type="match status" value="1"/>
</dbReference>
<evidence type="ECO:0000256" key="5">
    <source>
        <dbReference type="ARBA" id="ARBA00022729"/>
    </source>
</evidence>
<feature type="chain" id="PRO_5031602055" description="Porin" evidence="10">
    <location>
        <begin position="23"/>
        <end position="330"/>
    </location>
</feature>
<keyword evidence="4 10" id="KW-0812">Transmembrane</keyword>
<organism evidence="11 12">
    <name type="scientific">Allorhizobium borbori</name>
    <dbReference type="NCBI Taxonomy" id="485907"/>
    <lineage>
        <taxon>Bacteria</taxon>
        <taxon>Pseudomonadati</taxon>
        <taxon>Pseudomonadota</taxon>
        <taxon>Alphaproteobacteria</taxon>
        <taxon>Hyphomicrobiales</taxon>
        <taxon>Rhizobiaceae</taxon>
        <taxon>Rhizobium/Agrobacterium group</taxon>
        <taxon>Allorhizobium</taxon>
    </lineage>
</organism>
<comment type="caution">
    <text evidence="11">The sequence shown here is derived from an EMBL/GenBank/DDBJ whole genome shotgun (WGS) entry which is preliminary data.</text>
</comment>
<dbReference type="GO" id="GO:0015288">
    <property type="term" value="F:porin activity"/>
    <property type="evidence" value="ECO:0007669"/>
    <property type="project" value="UniProtKB-KW"/>
</dbReference>
<keyword evidence="8 10" id="KW-0472">Membrane</keyword>
<dbReference type="AlphaFoldDB" id="A0A7W6JZX5"/>